<dbReference type="GO" id="GO:0000976">
    <property type="term" value="F:transcription cis-regulatory region binding"/>
    <property type="evidence" value="ECO:0007669"/>
    <property type="project" value="TreeGrafter"/>
</dbReference>
<sequence>MARRERGSTRPSGDERHDAILVTAEALLTQRPLGDISIEDLARGAGISRPSFYSYFSSKEEVVIALLTRVIDEVDQALSTLPAEPASAVGDPWRSSISVFVEVFTKHEAVAATAMAARLHNPDIQALWASAMESWVDYSARAIAAERKRGTAPNGIPARDLAVALNLMNERVLSAAFAREQPAISQSLLVDVLVSVWTLSIYGTHPQATM</sequence>
<dbReference type="SUPFAM" id="SSF46689">
    <property type="entry name" value="Homeodomain-like"/>
    <property type="match status" value="1"/>
</dbReference>
<gene>
    <name evidence="6" type="ORF">BHD05_09660</name>
</gene>
<name>A0A7L5AH30_9MICO</name>
<dbReference type="AlphaFoldDB" id="A0A7L5AH30"/>
<dbReference type="Proteomes" id="UP000464507">
    <property type="component" value="Chromosome"/>
</dbReference>
<dbReference type="Pfam" id="PF21313">
    <property type="entry name" value="EthR_C"/>
    <property type="match status" value="1"/>
</dbReference>
<dbReference type="InterPro" id="IPR001647">
    <property type="entry name" value="HTH_TetR"/>
</dbReference>
<dbReference type="Pfam" id="PF00440">
    <property type="entry name" value="TetR_N"/>
    <property type="match status" value="1"/>
</dbReference>
<dbReference type="KEGG" id="mant:BHD05_09660"/>
<dbReference type="Gene3D" id="1.10.10.60">
    <property type="entry name" value="Homeodomain-like"/>
    <property type="match status" value="1"/>
</dbReference>
<dbReference type="RefSeq" id="WP_161886244.1">
    <property type="nucleotide sequence ID" value="NZ_CP017146.1"/>
</dbReference>
<keyword evidence="7" id="KW-1185">Reference proteome</keyword>
<keyword evidence="2 4" id="KW-0238">DNA-binding</keyword>
<dbReference type="SUPFAM" id="SSF48498">
    <property type="entry name" value="Tetracyclin repressor-like, C-terminal domain"/>
    <property type="match status" value="1"/>
</dbReference>
<dbReference type="PANTHER" id="PTHR30055:SF184">
    <property type="entry name" value="HTH-TYPE TRANSCRIPTIONAL REGULATOR ETHR"/>
    <property type="match status" value="1"/>
</dbReference>
<evidence type="ECO:0000256" key="2">
    <source>
        <dbReference type="ARBA" id="ARBA00023125"/>
    </source>
</evidence>
<dbReference type="PANTHER" id="PTHR30055">
    <property type="entry name" value="HTH-TYPE TRANSCRIPTIONAL REGULATOR RUTR"/>
    <property type="match status" value="1"/>
</dbReference>
<evidence type="ECO:0000259" key="5">
    <source>
        <dbReference type="PROSITE" id="PS50977"/>
    </source>
</evidence>
<evidence type="ECO:0000256" key="4">
    <source>
        <dbReference type="PROSITE-ProRule" id="PRU00335"/>
    </source>
</evidence>
<protein>
    <recommendedName>
        <fullName evidence="5">HTH tetR-type domain-containing protein</fullName>
    </recommendedName>
</protein>
<dbReference type="PROSITE" id="PS50977">
    <property type="entry name" value="HTH_TETR_2"/>
    <property type="match status" value="1"/>
</dbReference>
<dbReference type="EMBL" id="CP017146">
    <property type="protein sequence ID" value="QHO69868.1"/>
    <property type="molecule type" value="Genomic_DNA"/>
</dbReference>
<dbReference type="InterPro" id="IPR009057">
    <property type="entry name" value="Homeodomain-like_sf"/>
</dbReference>
<reference evidence="6 7" key="1">
    <citation type="submission" date="2016-09" db="EMBL/GenBank/DDBJ databases">
        <title>Complete genome sequence of microbes from the polar regions.</title>
        <authorList>
            <person name="Liao L."/>
            <person name="Chen B."/>
        </authorList>
    </citation>
    <scope>NUCLEOTIDE SEQUENCE [LARGE SCALE GENOMIC DNA]</scope>
    <source>
        <strain evidence="6 7">ZS314</strain>
    </source>
</reference>
<keyword evidence="1" id="KW-0805">Transcription regulation</keyword>
<dbReference type="OrthoDB" id="7505659at2"/>
<dbReference type="GO" id="GO:0045892">
    <property type="term" value="P:negative regulation of DNA-templated transcription"/>
    <property type="evidence" value="ECO:0007669"/>
    <property type="project" value="UniProtKB-ARBA"/>
</dbReference>
<evidence type="ECO:0000313" key="6">
    <source>
        <dbReference type="EMBL" id="QHO69868.1"/>
    </source>
</evidence>
<accession>A0A7L5AH30</accession>
<dbReference type="InterPro" id="IPR049397">
    <property type="entry name" value="EthR_C"/>
</dbReference>
<feature type="DNA-binding region" description="H-T-H motif" evidence="4">
    <location>
        <begin position="37"/>
        <end position="56"/>
    </location>
</feature>
<keyword evidence="3" id="KW-0804">Transcription</keyword>
<feature type="domain" description="HTH tetR-type" evidence="5">
    <location>
        <begin position="14"/>
        <end position="74"/>
    </location>
</feature>
<dbReference type="InterPro" id="IPR036271">
    <property type="entry name" value="Tet_transcr_reg_TetR-rel_C_sf"/>
</dbReference>
<evidence type="ECO:0000256" key="3">
    <source>
        <dbReference type="ARBA" id="ARBA00023163"/>
    </source>
</evidence>
<dbReference type="PRINTS" id="PR00455">
    <property type="entry name" value="HTHTETR"/>
</dbReference>
<evidence type="ECO:0000256" key="1">
    <source>
        <dbReference type="ARBA" id="ARBA00023015"/>
    </source>
</evidence>
<evidence type="ECO:0000313" key="7">
    <source>
        <dbReference type="Proteomes" id="UP000464507"/>
    </source>
</evidence>
<organism evidence="6 7">
    <name type="scientific">Marisediminicola antarctica</name>
    <dbReference type="NCBI Taxonomy" id="674079"/>
    <lineage>
        <taxon>Bacteria</taxon>
        <taxon>Bacillati</taxon>
        <taxon>Actinomycetota</taxon>
        <taxon>Actinomycetes</taxon>
        <taxon>Micrococcales</taxon>
        <taxon>Microbacteriaceae</taxon>
        <taxon>Marisediminicola</taxon>
    </lineage>
</organism>
<dbReference type="Gene3D" id="1.10.357.10">
    <property type="entry name" value="Tetracycline Repressor, domain 2"/>
    <property type="match status" value="1"/>
</dbReference>
<dbReference type="InterPro" id="IPR050109">
    <property type="entry name" value="HTH-type_TetR-like_transc_reg"/>
</dbReference>
<proteinExistence type="predicted"/>
<dbReference type="GO" id="GO:0003700">
    <property type="term" value="F:DNA-binding transcription factor activity"/>
    <property type="evidence" value="ECO:0007669"/>
    <property type="project" value="TreeGrafter"/>
</dbReference>
<dbReference type="FunFam" id="1.10.10.60:FF:000141">
    <property type="entry name" value="TetR family transcriptional regulator"/>
    <property type="match status" value="1"/>
</dbReference>